<organism evidence="1 2">
    <name type="scientific">Secundilactobacillus folii</name>
    <dbReference type="NCBI Taxonomy" id="2678357"/>
    <lineage>
        <taxon>Bacteria</taxon>
        <taxon>Bacillati</taxon>
        <taxon>Bacillota</taxon>
        <taxon>Bacilli</taxon>
        <taxon>Lactobacillales</taxon>
        <taxon>Lactobacillaceae</taxon>
        <taxon>Secundilactobacillus</taxon>
    </lineage>
</organism>
<proteinExistence type="predicted"/>
<reference evidence="1 2" key="1">
    <citation type="submission" date="2019-11" db="EMBL/GenBank/DDBJ databases">
        <title>Lactobacillus sp. nov. CRM56-3, isolated from fermented tea leaves.</title>
        <authorList>
            <person name="Phuengjayaem S."/>
            <person name="Tanasupawat S."/>
        </authorList>
    </citation>
    <scope>NUCLEOTIDE SEQUENCE [LARGE SCALE GENOMIC DNA]</scope>
    <source>
        <strain evidence="1 2">CRM56-3</strain>
    </source>
</reference>
<dbReference type="AlphaFoldDB" id="A0A7X2XTH1"/>
<keyword evidence="2" id="KW-1185">Reference proteome</keyword>
<name>A0A7X2XTH1_9LACO</name>
<accession>A0A7X2XTH1</accession>
<evidence type="ECO:0000313" key="2">
    <source>
        <dbReference type="Proteomes" id="UP000466388"/>
    </source>
</evidence>
<comment type="caution">
    <text evidence="1">The sequence shown here is derived from an EMBL/GenBank/DDBJ whole genome shotgun (WGS) entry which is preliminary data.</text>
</comment>
<dbReference type="EMBL" id="WNJO01000002">
    <property type="protein sequence ID" value="MTV81368.1"/>
    <property type="molecule type" value="Genomic_DNA"/>
</dbReference>
<dbReference type="Proteomes" id="UP000466388">
    <property type="component" value="Unassembled WGS sequence"/>
</dbReference>
<protein>
    <submittedName>
        <fullName evidence="1">Uncharacterized protein</fullName>
    </submittedName>
</protein>
<gene>
    <name evidence="1" type="ORF">GM612_01700</name>
</gene>
<sequence length="167" mass="19742">MTFDNQLDQWLDQIDSTPMMNNLTEDQRRQVELIVTITAQVLVEGYGMQPEDWTAAQLNDLFINRFVQLLNADEKKATLFALIPTALSLLLNVVRPARYEELRQWVIQHHDQLVNLYDRKADDFYRQLLTAMKIAQIDQTDKLAVARFTKQYLRRHPNDGRQLFIRH</sequence>
<dbReference type="RefSeq" id="WP_155430664.1">
    <property type="nucleotide sequence ID" value="NZ_WNJO01000002.1"/>
</dbReference>
<evidence type="ECO:0000313" key="1">
    <source>
        <dbReference type="EMBL" id="MTV81368.1"/>
    </source>
</evidence>